<evidence type="ECO:0000256" key="1">
    <source>
        <dbReference type="SAM" id="MobiDB-lite"/>
    </source>
</evidence>
<evidence type="ECO:0000313" key="3">
    <source>
        <dbReference type="Proteomes" id="UP000005237"/>
    </source>
</evidence>
<reference evidence="2" key="2">
    <citation type="submission" date="2022-06" db="UniProtKB">
        <authorList>
            <consortium name="EnsemblMetazoa"/>
        </authorList>
    </citation>
    <scope>IDENTIFICATION</scope>
    <source>
        <strain evidence="2">DF5081</strain>
    </source>
</reference>
<proteinExistence type="predicted"/>
<protein>
    <submittedName>
        <fullName evidence="2">Uncharacterized protein</fullName>
    </submittedName>
</protein>
<sequence length="110" mass="11680">MRTMDQGQLQKMLNAAAVASTQNNMMLFSPIMTTTAITANQMTSSSSCSSSPMTTMTNTTTTLSTPPAIMWPSSLKPDSLEANLASVTTAFPQICVSSGAHFHDVLFNTP</sequence>
<keyword evidence="3" id="KW-1185">Reference proteome</keyword>
<accession>A0A8R1IC86</accession>
<dbReference type="EnsemblMetazoa" id="CJA30812a.1">
    <property type="protein sequence ID" value="CJA30812a.1"/>
    <property type="gene ID" value="WBGene00206659"/>
</dbReference>
<name>A0A8R1IC86_CAEJA</name>
<organism evidence="2 3">
    <name type="scientific">Caenorhabditis japonica</name>
    <dbReference type="NCBI Taxonomy" id="281687"/>
    <lineage>
        <taxon>Eukaryota</taxon>
        <taxon>Metazoa</taxon>
        <taxon>Ecdysozoa</taxon>
        <taxon>Nematoda</taxon>
        <taxon>Chromadorea</taxon>
        <taxon>Rhabditida</taxon>
        <taxon>Rhabditina</taxon>
        <taxon>Rhabditomorpha</taxon>
        <taxon>Rhabditoidea</taxon>
        <taxon>Rhabditidae</taxon>
        <taxon>Peloderinae</taxon>
        <taxon>Caenorhabditis</taxon>
    </lineage>
</organism>
<reference evidence="3" key="1">
    <citation type="submission" date="2010-08" db="EMBL/GenBank/DDBJ databases">
        <authorList>
            <consortium name="Caenorhabditis japonica Sequencing Consortium"/>
            <person name="Wilson R.K."/>
        </authorList>
    </citation>
    <scope>NUCLEOTIDE SEQUENCE [LARGE SCALE GENOMIC DNA]</scope>
    <source>
        <strain evidence="3">DF5081</strain>
    </source>
</reference>
<dbReference type="AlphaFoldDB" id="A0A8R1IC86"/>
<feature type="region of interest" description="Disordered" evidence="1">
    <location>
        <begin position="44"/>
        <end position="63"/>
    </location>
</feature>
<evidence type="ECO:0000313" key="2">
    <source>
        <dbReference type="EnsemblMetazoa" id="CJA30812a.1"/>
    </source>
</evidence>
<dbReference type="Proteomes" id="UP000005237">
    <property type="component" value="Unassembled WGS sequence"/>
</dbReference>